<comment type="caution">
    <text evidence="1">The sequence shown here is derived from an EMBL/GenBank/DDBJ whole genome shotgun (WGS) entry which is preliminary data.</text>
</comment>
<evidence type="ECO:0000313" key="2">
    <source>
        <dbReference type="Proteomes" id="UP001304243"/>
    </source>
</evidence>
<reference evidence="1 2" key="1">
    <citation type="submission" date="2022-11" db="EMBL/GenBank/DDBJ databases">
        <title>Mucor velutinosus strain NIH1002 WGS.</title>
        <authorList>
            <person name="Subramanian P."/>
            <person name="Mullikin J.C."/>
            <person name="Segre J.A."/>
            <person name="Zelazny A.M."/>
        </authorList>
    </citation>
    <scope>NUCLEOTIDE SEQUENCE [LARGE SCALE GENOMIC DNA]</scope>
    <source>
        <strain evidence="1 2">NIH1002</strain>
    </source>
</reference>
<sequence length="166" mass="18852">MDAPADYDIKNYEKLTSNWSSDPTAFLSLYYSLFYKQSEDCTVYVRQAPSKVCVLGMSTYPSNLARIKMHTQLVGEKVKKDTILCDLLDASDQTIGRVRAEMEGKLLELNSRFAAESLDTLLGGKHHMDIGFIAIILPKIEDTAVQLKEFTPEEEYNNQQQQQQMS</sequence>
<proteinExistence type="predicted"/>
<evidence type="ECO:0000313" key="1">
    <source>
        <dbReference type="EMBL" id="KAK4516612.1"/>
    </source>
</evidence>
<gene>
    <name evidence="1" type="ORF">ATC70_011587</name>
</gene>
<dbReference type="EMBL" id="JASEJX010000014">
    <property type="protein sequence ID" value="KAK4516612.1"/>
    <property type="molecule type" value="Genomic_DNA"/>
</dbReference>
<accession>A0AAN7DGJ6</accession>
<protein>
    <submittedName>
        <fullName evidence="1">Uncharacterized protein</fullName>
    </submittedName>
</protein>
<dbReference type="GeneID" id="89955273"/>
<dbReference type="AlphaFoldDB" id="A0AAN7DGJ6"/>
<dbReference type="RefSeq" id="XP_064683278.1">
    <property type="nucleotide sequence ID" value="XM_064830776.1"/>
</dbReference>
<name>A0AAN7DGJ6_9FUNG</name>
<keyword evidence="2" id="KW-1185">Reference proteome</keyword>
<organism evidence="1 2">
    <name type="scientific">Mucor velutinosus</name>
    <dbReference type="NCBI Taxonomy" id="708070"/>
    <lineage>
        <taxon>Eukaryota</taxon>
        <taxon>Fungi</taxon>
        <taxon>Fungi incertae sedis</taxon>
        <taxon>Mucoromycota</taxon>
        <taxon>Mucoromycotina</taxon>
        <taxon>Mucoromycetes</taxon>
        <taxon>Mucorales</taxon>
        <taxon>Mucorineae</taxon>
        <taxon>Mucoraceae</taxon>
        <taxon>Mucor</taxon>
    </lineage>
</organism>
<dbReference type="Proteomes" id="UP001304243">
    <property type="component" value="Unassembled WGS sequence"/>
</dbReference>